<gene>
    <name evidence="1" type="ORF">PCON_14133</name>
</gene>
<reference evidence="1 2" key="1">
    <citation type="journal article" date="2013" name="PLoS Genet.">
        <title>The genome and development-dependent transcriptomes of Pyronema confluens: a window into fungal evolution.</title>
        <authorList>
            <person name="Traeger S."/>
            <person name="Altegoer F."/>
            <person name="Freitag M."/>
            <person name="Gabaldon T."/>
            <person name="Kempken F."/>
            <person name="Kumar A."/>
            <person name="Marcet-Houben M."/>
            <person name="Poggeler S."/>
            <person name="Stajich J.E."/>
            <person name="Nowrousian M."/>
        </authorList>
    </citation>
    <scope>NUCLEOTIDE SEQUENCE [LARGE SCALE GENOMIC DNA]</scope>
    <source>
        <strain evidence="2">CBS 100304</strain>
        <tissue evidence="1">Vegetative mycelium</tissue>
    </source>
</reference>
<accession>U4LNC9</accession>
<keyword evidence="2" id="KW-1185">Reference proteome</keyword>
<evidence type="ECO:0000313" key="1">
    <source>
        <dbReference type="EMBL" id="CCX33102.1"/>
    </source>
</evidence>
<dbReference type="AlphaFoldDB" id="U4LNC9"/>
<dbReference type="Proteomes" id="UP000018144">
    <property type="component" value="Unassembled WGS sequence"/>
</dbReference>
<organism evidence="1 2">
    <name type="scientific">Pyronema omphalodes (strain CBS 100304)</name>
    <name type="common">Pyronema confluens</name>
    <dbReference type="NCBI Taxonomy" id="1076935"/>
    <lineage>
        <taxon>Eukaryota</taxon>
        <taxon>Fungi</taxon>
        <taxon>Dikarya</taxon>
        <taxon>Ascomycota</taxon>
        <taxon>Pezizomycotina</taxon>
        <taxon>Pezizomycetes</taxon>
        <taxon>Pezizales</taxon>
        <taxon>Pyronemataceae</taxon>
        <taxon>Pyronema</taxon>
    </lineage>
</organism>
<proteinExistence type="predicted"/>
<dbReference type="EMBL" id="HF936006">
    <property type="protein sequence ID" value="CCX33102.1"/>
    <property type="molecule type" value="Genomic_DNA"/>
</dbReference>
<evidence type="ECO:0000313" key="2">
    <source>
        <dbReference type="Proteomes" id="UP000018144"/>
    </source>
</evidence>
<name>U4LNC9_PYROM</name>
<protein>
    <submittedName>
        <fullName evidence="1">Uncharacterized protein</fullName>
    </submittedName>
</protein>
<sequence length="34" mass="3624">MQEAHLQPPQKSIAAYTVAAPLPGLCLSDVFVMP</sequence>